<dbReference type="GO" id="GO:0008237">
    <property type="term" value="F:metallopeptidase activity"/>
    <property type="evidence" value="ECO:0007669"/>
    <property type="project" value="UniProtKB-KW"/>
</dbReference>
<proteinExistence type="inferred from homology"/>
<dbReference type="RefSeq" id="WP_338004741.1">
    <property type="nucleotide sequence ID" value="NZ_JAOPKA010000011.1"/>
</dbReference>
<gene>
    <name evidence="10" type="ORF">OB960_16215</name>
</gene>
<dbReference type="SUPFAM" id="SSF144052">
    <property type="entry name" value="Thermophilic metalloprotease-like"/>
    <property type="match status" value="1"/>
</dbReference>
<name>A0AAP2Z1U0_9EURY</name>
<reference evidence="10" key="1">
    <citation type="submission" date="2022-09" db="EMBL/GenBank/DDBJ databases">
        <title>Enrichment on poylsaccharides allowed isolation of novel metabolic and taxonomic groups of Haloarchaea.</title>
        <authorList>
            <person name="Sorokin D.Y."/>
            <person name="Elcheninov A.G."/>
            <person name="Khizhniak T.V."/>
            <person name="Kolganova T.V."/>
            <person name="Kublanov I.V."/>
        </authorList>
    </citation>
    <scope>NUCLEOTIDE SEQUENCE</scope>
    <source>
        <strain evidence="10">AArc-xg1-1</strain>
    </source>
</reference>
<dbReference type="InterPro" id="IPR035097">
    <property type="entry name" value="M29_N-terminal"/>
</dbReference>
<dbReference type="GO" id="GO:0006508">
    <property type="term" value="P:proteolysis"/>
    <property type="evidence" value="ECO:0007669"/>
    <property type="project" value="UniProtKB-KW"/>
</dbReference>
<dbReference type="EMBL" id="JAOPKA010000011">
    <property type="protein sequence ID" value="MCU4742933.1"/>
    <property type="molecule type" value="Genomic_DNA"/>
</dbReference>
<evidence type="ECO:0000256" key="5">
    <source>
        <dbReference type="ARBA" id="ARBA00022438"/>
    </source>
</evidence>
<evidence type="ECO:0000256" key="7">
    <source>
        <dbReference type="ARBA" id="ARBA00022723"/>
    </source>
</evidence>
<dbReference type="Gene3D" id="3.40.1830.10">
    <property type="entry name" value="Thermophilic metalloprotease (M29)"/>
    <property type="match status" value="1"/>
</dbReference>
<keyword evidence="6" id="KW-0645">Protease</keyword>
<dbReference type="Pfam" id="PF02073">
    <property type="entry name" value="Peptidase_M29"/>
    <property type="match status" value="1"/>
</dbReference>
<protein>
    <submittedName>
        <fullName evidence="10">Aminopeptidase</fullName>
    </submittedName>
</protein>
<comment type="cofactor">
    <cofactor evidence="1">
        <name>Co(2+)</name>
        <dbReference type="ChEBI" id="CHEBI:48828"/>
    </cofactor>
</comment>
<dbReference type="PANTHER" id="PTHR34448:SF1">
    <property type="entry name" value="BLL6088 PROTEIN"/>
    <property type="match status" value="1"/>
</dbReference>
<evidence type="ECO:0000313" key="10">
    <source>
        <dbReference type="EMBL" id="MCU4742933.1"/>
    </source>
</evidence>
<evidence type="ECO:0000256" key="9">
    <source>
        <dbReference type="ARBA" id="ARBA00023049"/>
    </source>
</evidence>
<dbReference type="AlphaFoldDB" id="A0AAP2Z1U0"/>
<keyword evidence="7" id="KW-0479">Metal-binding</keyword>
<dbReference type="GO" id="GO:0046872">
    <property type="term" value="F:metal ion binding"/>
    <property type="evidence" value="ECO:0007669"/>
    <property type="project" value="UniProtKB-KW"/>
</dbReference>
<keyword evidence="8" id="KW-0378">Hydrolase</keyword>
<evidence type="ECO:0000256" key="8">
    <source>
        <dbReference type="ARBA" id="ARBA00022801"/>
    </source>
</evidence>
<evidence type="ECO:0000256" key="1">
    <source>
        <dbReference type="ARBA" id="ARBA00001941"/>
    </source>
</evidence>
<sequence>MDDRIRRHAEILVDHCTDVGPDDDVLVRAPAAADELVVALYERLGERGARPILSWRHSRAGRAYARAMDVDDFRPKEHRLAAMAETDVVIMIDGGTNPSETSDVDPAKAAAAGRARRPILEERLEKRWVITRHPTAADAQRAEMSTAAWTDFVYDAVDRDWSAQRAFQQQLVEILEPAEKVRIVSGEETDLRMSVDGMRAENDDATRNLPGGEVFTVPVLDSVEGTVTFDVPVIRNGREVRDAHLEFADGEVVAHTAARNEDVLTSLLETDAGARRAGELGIGTNRGIDRFTGNVLFDEKMGDTVHVALGNAIEECVPEDRACNESAVHADLILDVSENSRIEVDGEVIQRNGVFRFEEGFEE</sequence>
<comment type="similarity">
    <text evidence="4">Belongs to the peptidase M29 family.</text>
</comment>
<dbReference type="PANTHER" id="PTHR34448">
    <property type="entry name" value="AMINOPEPTIDASE"/>
    <property type="match status" value="1"/>
</dbReference>
<evidence type="ECO:0000256" key="3">
    <source>
        <dbReference type="ARBA" id="ARBA00001947"/>
    </source>
</evidence>
<dbReference type="InterPro" id="IPR052170">
    <property type="entry name" value="M29_Exopeptidase"/>
</dbReference>
<accession>A0AAP2Z1U0</accession>
<comment type="cofactor">
    <cofactor evidence="3">
        <name>Zn(2+)</name>
        <dbReference type="ChEBI" id="CHEBI:29105"/>
    </cofactor>
</comment>
<dbReference type="GO" id="GO:0004177">
    <property type="term" value="F:aminopeptidase activity"/>
    <property type="evidence" value="ECO:0007669"/>
    <property type="project" value="UniProtKB-KW"/>
</dbReference>
<evidence type="ECO:0000313" key="11">
    <source>
        <dbReference type="Proteomes" id="UP001321018"/>
    </source>
</evidence>
<evidence type="ECO:0000256" key="4">
    <source>
        <dbReference type="ARBA" id="ARBA00008236"/>
    </source>
</evidence>
<keyword evidence="9" id="KW-0482">Metalloprotease</keyword>
<comment type="cofactor">
    <cofactor evidence="2">
        <name>Mg(2+)</name>
        <dbReference type="ChEBI" id="CHEBI:18420"/>
    </cofactor>
</comment>
<evidence type="ECO:0000256" key="6">
    <source>
        <dbReference type="ARBA" id="ARBA00022670"/>
    </source>
</evidence>
<dbReference type="Proteomes" id="UP001321018">
    <property type="component" value="Unassembled WGS sequence"/>
</dbReference>
<evidence type="ECO:0000256" key="2">
    <source>
        <dbReference type="ARBA" id="ARBA00001946"/>
    </source>
</evidence>
<dbReference type="InterPro" id="IPR000787">
    <property type="entry name" value="Peptidase_M29"/>
</dbReference>
<comment type="caution">
    <text evidence="10">The sequence shown here is derived from an EMBL/GenBank/DDBJ whole genome shotgun (WGS) entry which is preliminary data.</text>
</comment>
<dbReference type="PRINTS" id="PR00919">
    <property type="entry name" value="THERMOPTASE"/>
</dbReference>
<keyword evidence="5 10" id="KW-0031">Aminopeptidase</keyword>
<organism evidence="10 11">
    <name type="scientific">Natronoglomus mannanivorans</name>
    <dbReference type="NCBI Taxonomy" id="2979990"/>
    <lineage>
        <taxon>Archaea</taxon>
        <taxon>Methanobacteriati</taxon>
        <taxon>Methanobacteriota</taxon>
        <taxon>Stenosarchaea group</taxon>
        <taxon>Halobacteria</taxon>
        <taxon>Halobacteriales</taxon>
        <taxon>Natrialbaceae</taxon>
        <taxon>Natronoglomus</taxon>
    </lineage>
</organism>